<proteinExistence type="predicted"/>
<accession>A0A0A3IQR1</accession>
<organism evidence="1 2">
    <name type="scientific">Ureibacillus sinduriensis BLB-1 = JCM 15800</name>
    <dbReference type="NCBI Taxonomy" id="1384057"/>
    <lineage>
        <taxon>Bacteria</taxon>
        <taxon>Bacillati</taxon>
        <taxon>Bacillota</taxon>
        <taxon>Bacilli</taxon>
        <taxon>Bacillales</taxon>
        <taxon>Caryophanaceae</taxon>
        <taxon>Ureibacillus</taxon>
    </lineage>
</organism>
<reference evidence="1 2" key="1">
    <citation type="submission" date="2014-02" db="EMBL/GenBank/DDBJ databases">
        <title>Draft genome sequence of Lysinibacillus sinduriensis JCM 15800.</title>
        <authorList>
            <person name="Zhang F."/>
            <person name="Wang G."/>
            <person name="Zhang L."/>
        </authorList>
    </citation>
    <scope>NUCLEOTIDE SEQUENCE [LARGE SCALE GENOMIC DNA]</scope>
    <source>
        <strain evidence="1 2">JCM 15800</strain>
    </source>
</reference>
<dbReference type="Proteomes" id="UP000030408">
    <property type="component" value="Unassembled WGS sequence"/>
</dbReference>
<gene>
    <name evidence="1" type="ORF">CD33_03380</name>
</gene>
<dbReference type="EMBL" id="JPVO01000040">
    <property type="protein sequence ID" value="KGR77167.1"/>
    <property type="molecule type" value="Genomic_DNA"/>
</dbReference>
<evidence type="ECO:0000313" key="1">
    <source>
        <dbReference type="EMBL" id="KGR77167.1"/>
    </source>
</evidence>
<protein>
    <submittedName>
        <fullName evidence="1">Uncharacterized protein</fullName>
    </submittedName>
</protein>
<dbReference type="STRING" id="1384057.CD33_03380"/>
<dbReference type="eggNOG" id="ENOG503388G">
    <property type="taxonomic scope" value="Bacteria"/>
</dbReference>
<evidence type="ECO:0000313" key="2">
    <source>
        <dbReference type="Proteomes" id="UP000030408"/>
    </source>
</evidence>
<dbReference type="AlphaFoldDB" id="A0A0A3IQR1"/>
<name>A0A0A3IQR1_9BACL</name>
<keyword evidence="2" id="KW-1185">Reference proteome</keyword>
<comment type="caution">
    <text evidence="1">The sequence shown here is derived from an EMBL/GenBank/DDBJ whole genome shotgun (WGS) entry which is preliminary data.</text>
</comment>
<dbReference type="Gene3D" id="3.10.450.730">
    <property type="entry name" value="BLIP domain"/>
    <property type="match status" value="1"/>
</dbReference>
<sequence length="109" mass="13003">MIALLLITIVATIVLISKWYYEVNKYHDITDMNSFRWQMNMNKEEFSKLENGMSYLEVVEVAKGEGELVEEGVYVWKDELLMTQIYEVHFQDGKLEEKRIVEKRGYSKR</sequence>